<dbReference type="PANTHER" id="PTHR10705:SF0">
    <property type="entry name" value="DOLICHYL-DIPHOSPHOOLIGOSACCHARIDE--PROTEIN GLYCOSYLTRANSFERASE SUBUNIT DAD1"/>
    <property type="match status" value="1"/>
</dbReference>
<dbReference type="EMBL" id="CAJOBI010098664">
    <property type="protein sequence ID" value="CAF4577068.1"/>
    <property type="molecule type" value="Genomic_DNA"/>
</dbReference>
<keyword evidence="5 8" id="KW-0256">Endoplasmic reticulum</keyword>
<proteinExistence type="inferred from homology"/>
<comment type="subunit">
    <text evidence="8">Component of the oligosaccharyltransferase (OST) complex.</text>
</comment>
<comment type="subcellular location">
    <subcellularLocation>
        <location evidence="1 8">Endoplasmic reticulum membrane</location>
        <topology evidence="1 8">Multi-pass membrane protein</topology>
    </subcellularLocation>
</comment>
<comment type="caution">
    <text evidence="8">Lacks conserved residue(s) required for the propagation of feature annotation.</text>
</comment>
<dbReference type="PANTHER" id="PTHR10705">
    <property type="entry name" value="DOLICHYL-DIPHOSPHOOLIGOSACCHARIDE--PROTEIN GLYCOSYLTRANSFERASE SUBUNIT DAD1"/>
    <property type="match status" value="1"/>
</dbReference>
<dbReference type="Proteomes" id="UP000676336">
    <property type="component" value="Unassembled WGS sequence"/>
</dbReference>
<evidence type="ECO:0000313" key="10">
    <source>
        <dbReference type="Proteomes" id="UP000676336"/>
    </source>
</evidence>
<protein>
    <recommendedName>
        <fullName evidence="8">Dolichyl-diphosphooligosaccharide--protein glycosyltransferase subunit DAD1</fullName>
        <shortName evidence="8">Oligosaccharyl transferase subunit DAD1</shortName>
    </recommendedName>
</protein>
<name>A0A8S2YTU4_9BILA</name>
<evidence type="ECO:0000256" key="5">
    <source>
        <dbReference type="ARBA" id="ARBA00022824"/>
    </source>
</evidence>
<dbReference type="AlphaFoldDB" id="A0A8S2YTU4"/>
<dbReference type="GO" id="GO:0008250">
    <property type="term" value="C:oligosaccharyltransferase complex"/>
    <property type="evidence" value="ECO:0007669"/>
    <property type="project" value="InterPro"/>
</dbReference>
<dbReference type="Pfam" id="PF02109">
    <property type="entry name" value="DAD"/>
    <property type="match status" value="1"/>
</dbReference>
<comment type="similarity">
    <text evidence="3 8">Belongs to the DAD/OST2 family.</text>
</comment>
<feature type="non-terminal residue" evidence="9">
    <location>
        <position position="1"/>
    </location>
</feature>
<feature type="transmembrane region" description="Helical" evidence="8">
    <location>
        <begin position="21"/>
        <end position="40"/>
    </location>
</feature>
<evidence type="ECO:0000256" key="3">
    <source>
        <dbReference type="ARBA" id="ARBA00009386"/>
    </source>
</evidence>
<comment type="function">
    <text evidence="8">Subunit of the oligosaccharyl transferase (OST) complex that catalyzes the initial transfer of a defined glycan (Glc(3)Man(9)GlcNAc(2) in eukaryotes) from the lipid carrier dolichol-pyrophosphate to an asparagine residue within an Asn-X-Ser/Thr consensus motif in nascent polypeptide chains, the first step in protein N-glycosylation. N-glycosylation occurs cotranslationally and the complex associates with the Sec61 complex at the channel-forming translocon complex that mediates protein translocation across the endoplasmic reticulum (ER). All subunits are required for a maximal enzyme activity.</text>
</comment>
<dbReference type="InterPro" id="IPR003038">
    <property type="entry name" value="DAD/Ost2"/>
</dbReference>
<gene>
    <name evidence="9" type="ORF">SMN809_LOCUS38114</name>
</gene>
<reference evidence="9" key="1">
    <citation type="submission" date="2021-02" db="EMBL/GenBank/DDBJ databases">
        <authorList>
            <person name="Nowell W R."/>
        </authorList>
    </citation>
    <scope>NUCLEOTIDE SEQUENCE</scope>
</reference>
<evidence type="ECO:0000256" key="6">
    <source>
        <dbReference type="ARBA" id="ARBA00022989"/>
    </source>
</evidence>
<evidence type="ECO:0000256" key="2">
    <source>
        <dbReference type="ARBA" id="ARBA00004922"/>
    </source>
</evidence>
<dbReference type="GO" id="GO:0006487">
    <property type="term" value="P:protein N-linked glycosylation"/>
    <property type="evidence" value="ECO:0007669"/>
    <property type="project" value="TreeGrafter"/>
</dbReference>
<organism evidence="9 10">
    <name type="scientific">Rotaria magnacalcarata</name>
    <dbReference type="NCBI Taxonomy" id="392030"/>
    <lineage>
        <taxon>Eukaryota</taxon>
        <taxon>Metazoa</taxon>
        <taxon>Spiralia</taxon>
        <taxon>Gnathifera</taxon>
        <taxon>Rotifera</taxon>
        <taxon>Eurotatoria</taxon>
        <taxon>Bdelloidea</taxon>
        <taxon>Philodinida</taxon>
        <taxon>Philodinidae</taxon>
        <taxon>Rotaria</taxon>
    </lineage>
</organism>
<keyword evidence="6 8" id="KW-1133">Transmembrane helix</keyword>
<evidence type="ECO:0000256" key="7">
    <source>
        <dbReference type="ARBA" id="ARBA00023136"/>
    </source>
</evidence>
<keyword evidence="7 8" id="KW-0472">Membrane</keyword>
<evidence type="ECO:0000256" key="4">
    <source>
        <dbReference type="ARBA" id="ARBA00022692"/>
    </source>
</evidence>
<evidence type="ECO:0000313" key="9">
    <source>
        <dbReference type="EMBL" id="CAF4577068.1"/>
    </source>
</evidence>
<comment type="pathway">
    <text evidence="2 8">Protein modification; protein glycosylation.</text>
</comment>
<evidence type="ECO:0000256" key="8">
    <source>
        <dbReference type="RuleBase" id="RU361136"/>
    </source>
</evidence>
<evidence type="ECO:0000256" key="1">
    <source>
        <dbReference type="ARBA" id="ARBA00004477"/>
    </source>
</evidence>
<sequence length="41" mass="4627">SLRIQLNKANQSTFNVSPERAFADFVFAHIILHLVVVNFIG</sequence>
<comment type="caution">
    <text evidence="9">The sequence shown here is derived from an EMBL/GenBank/DDBJ whole genome shotgun (WGS) entry which is preliminary data.</text>
</comment>
<accession>A0A8S2YTU4</accession>
<keyword evidence="4 8" id="KW-0812">Transmembrane</keyword>